<proteinExistence type="inferred from homology"/>
<evidence type="ECO:0000256" key="2">
    <source>
        <dbReference type="ARBA" id="ARBA00008774"/>
    </source>
</evidence>
<keyword evidence="3" id="KW-0238">DNA-binding</keyword>
<reference evidence="6" key="1">
    <citation type="submission" date="2020-05" db="UniProtKB">
        <authorList>
            <consortium name="EnsemblMetazoa"/>
        </authorList>
    </citation>
    <scope>IDENTIFICATION</scope>
    <source>
        <strain evidence="6">TTRI</strain>
    </source>
</reference>
<dbReference type="PANTHER" id="PTHR48112">
    <property type="entry name" value="HIGH MOBILITY GROUP PROTEIN DSP1"/>
    <property type="match status" value="1"/>
</dbReference>
<dbReference type="GO" id="GO:0003677">
    <property type="term" value="F:DNA binding"/>
    <property type="evidence" value="ECO:0007669"/>
    <property type="project" value="UniProtKB-KW"/>
</dbReference>
<evidence type="ECO:0000256" key="3">
    <source>
        <dbReference type="ARBA" id="ARBA00023125"/>
    </source>
</evidence>
<dbReference type="PANTHER" id="PTHR48112:SF32">
    <property type="entry name" value="HIGH MOBILITY GROUP PROTEIN B3"/>
    <property type="match status" value="1"/>
</dbReference>
<comment type="similarity">
    <text evidence="2">Belongs to the HMGB family.</text>
</comment>
<dbReference type="InterPro" id="IPR050342">
    <property type="entry name" value="HMGB"/>
</dbReference>
<feature type="domain" description="HMG box" evidence="5">
    <location>
        <begin position="132"/>
        <end position="174"/>
    </location>
</feature>
<keyword evidence="7" id="KW-1185">Reference proteome</keyword>
<evidence type="ECO:0000259" key="5">
    <source>
        <dbReference type="Pfam" id="PF09011"/>
    </source>
</evidence>
<dbReference type="GO" id="GO:0005634">
    <property type="term" value="C:nucleus"/>
    <property type="evidence" value="ECO:0007669"/>
    <property type="project" value="UniProtKB-SubCell"/>
</dbReference>
<dbReference type="Gene3D" id="1.10.30.10">
    <property type="entry name" value="High mobility group box domain"/>
    <property type="match status" value="1"/>
</dbReference>
<evidence type="ECO:0000256" key="1">
    <source>
        <dbReference type="ARBA" id="ARBA00004123"/>
    </source>
</evidence>
<dbReference type="VEuPathDB" id="VectorBase:GAUT016412"/>
<accession>A0A1A9UUY9</accession>
<dbReference type="Pfam" id="PF09011">
    <property type="entry name" value="HMG_box_2"/>
    <property type="match status" value="1"/>
</dbReference>
<organism evidence="6 7">
    <name type="scientific">Glossina austeni</name>
    <name type="common">Savannah tsetse fly</name>
    <dbReference type="NCBI Taxonomy" id="7395"/>
    <lineage>
        <taxon>Eukaryota</taxon>
        <taxon>Metazoa</taxon>
        <taxon>Ecdysozoa</taxon>
        <taxon>Arthropoda</taxon>
        <taxon>Hexapoda</taxon>
        <taxon>Insecta</taxon>
        <taxon>Pterygota</taxon>
        <taxon>Neoptera</taxon>
        <taxon>Endopterygota</taxon>
        <taxon>Diptera</taxon>
        <taxon>Brachycera</taxon>
        <taxon>Muscomorpha</taxon>
        <taxon>Hippoboscoidea</taxon>
        <taxon>Glossinidae</taxon>
        <taxon>Glossina</taxon>
    </lineage>
</organism>
<name>A0A1A9UUY9_GLOAU</name>
<evidence type="ECO:0000256" key="4">
    <source>
        <dbReference type="ARBA" id="ARBA00023242"/>
    </source>
</evidence>
<dbReference type="EnsemblMetazoa" id="GAUT016412-RA">
    <property type="protein sequence ID" value="GAUT016412-PA"/>
    <property type="gene ID" value="GAUT016412"/>
</dbReference>
<sequence>MISLTAISICSVCLSQRESIELGLASTVIASATRSISTTAAIETVTNVTAASSSDNRENDSGQQIQVTQQESARNLIVSNSLSIISVANADNSSTLNPIIIDSAIASVSHPTKNNMIRAGGGGGGGGKADAKPRGRMTAYAYFVQTCREEHKKKHPDETVIFAEFSRKCAERWKYSSLVRLVFKRLSSLNN</sequence>
<keyword evidence="4" id="KW-0539">Nucleus</keyword>
<dbReference type="CDD" id="cd21978">
    <property type="entry name" value="HMG-box_HMGB_rpt1"/>
    <property type="match status" value="1"/>
</dbReference>
<dbReference type="InterPro" id="IPR009071">
    <property type="entry name" value="HMG_box_dom"/>
</dbReference>
<protein>
    <recommendedName>
        <fullName evidence="5">HMG box domain-containing protein</fullName>
    </recommendedName>
</protein>
<dbReference type="SUPFAM" id="SSF47095">
    <property type="entry name" value="HMG-box"/>
    <property type="match status" value="1"/>
</dbReference>
<dbReference type="AlphaFoldDB" id="A0A1A9UUY9"/>
<evidence type="ECO:0000313" key="6">
    <source>
        <dbReference type="EnsemblMetazoa" id="GAUT016412-PA"/>
    </source>
</evidence>
<evidence type="ECO:0000313" key="7">
    <source>
        <dbReference type="Proteomes" id="UP000078200"/>
    </source>
</evidence>
<dbReference type="Proteomes" id="UP000078200">
    <property type="component" value="Unassembled WGS sequence"/>
</dbReference>
<comment type="subcellular location">
    <subcellularLocation>
        <location evidence="1">Nucleus</location>
    </subcellularLocation>
</comment>
<dbReference type="InterPro" id="IPR036910">
    <property type="entry name" value="HMG_box_dom_sf"/>
</dbReference>
<dbReference type="STRING" id="7395.A0A1A9UUY9"/>